<dbReference type="InterPro" id="IPR037185">
    <property type="entry name" value="EmrE-like"/>
</dbReference>
<feature type="transmembrane region" description="Helical" evidence="6">
    <location>
        <begin position="255"/>
        <end position="274"/>
    </location>
</feature>
<dbReference type="Pfam" id="PF00892">
    <property type="entry name" value="EamA"/>
    <property type="match status" value="2"/>
</dbReference>
<keyword evidence="9" id="KW-1185">Reference proteome</keyword>
<proteinExistence type="inferred from homology"/>
<accession>A0A255XNN2</accession>
<comment type="subcellular location">
    <subcellularLocation>
        <location evidence="1">Membrane</location>
        <topology evidence="1">Multi-pass membrane protein</topology>
    </subcellularLocation>
</comment>
<keyword evidence="4 6" id="KW-1133">Transmembrane helix</keyword>
<dbReference type="PANTHER" id="PTHR32322">
    <property type="entry name" value="INNER MEMBRANE TRANSPORTER"/>
    <property type="match status" value="1"/>
</dbReference>
<evidence type="ECO:0000259" key="7">
    <source>
        <dbReference type="Pfam" id="PF00892"/>
    </source>
</evidence>
<dbReference type="PANTHER" id="PTHR32322:SF2">
    <property type="entry name" value="EAMA DOMAIN-CONTAINING PROTEIN"/>
    <property type="match status" value="1"/>
</dbReference>
<feature type="transmembrane region" description="Helical" evidence="6">
    <location>
        <begin position="197"/>
        <end position="214"/>
    </location>
</feature>
<organism evidence="8 9">
    <name type="scientific">Elstera cyanobacteriorum</name>
    <dbReference type="NCBI Taxonomy" id="2022747"/>
    <lineage>
        <taxon>Bacteria</taxon>
        <taxon>Pseudomonadati</taxon>
        <taxon>Pseudomonadota</taxon>
        <taxon>Alphaproteobacteria</taxon>
        <taxon>Rhodospirillales</taxon>
        <taxon>Rhodospirillaceae</taxon>
        <taxon>Elstera</taxon>
    </lineage>
</organism>
<evidence type="ECO:0000256" key="2">
    <source>
        <dbReference type="ARBA" id="ARBA00007362"/>
    </source>
</evidence>
<dbReference type="SUPFAM" id="SSF103481">
    <property type="entry name" value="Multidrug resistance efflux transporter EmrE"/>
    <property type="match status" value="2"/>
</dbReference>
<sequence length="300" mass="31424">MWQDDQPKETRTIMLGEASALLASLSWTVGPLIATPAIKEIGSVAFSRSRMVVFVVLLGTASALFADWSRLTWDATFWAVLSGIIGLSLGDVALFQCYKMIGPRLGSLIYMSAAPFTIVLGWAFLGEALPLQALAGGALALGGIAIAVSRKEKEAASLAPEPGALVRGILFGLLGGLGQAGGSLLQKPALLAGVDPILVAFLRAVGSLGLFLLITKPTAFKQPLRLWKRIGLAGTVSASGVFFVSFAIAHTETGLAAILSALPPIMMLPVLRIFFGVRLSWVSWAATVLALAGVVLILTR</sequence>
<feature type="transmembrane region" description="Helical" evidence="6">
    <location>
        <begin position="107"/>
        <end position="125"/>
    </location>
</feature>
<feature type="domain" description="EamA" evidence="7">
    <location>
        <begin position="167"/>
        <end position="299"/>
    </location>
</feature>
<dbReference type="AlphaFoldDB" id="A0A255XNN2"/>
<feature type="transmembrane region" description="Helical" evidence="6">
    <location>
        <begin position="75"/>
        <end position="95"/>
    </location>
</feature>
<feature type="transmembrane region" description="Helical" evidence="6">
    <location>
        <begin position="50"/>
        <end position="69"/>
    </location>
</feature>
<dbReference type="GO" id="GO:0016020">
    <property type="term" value="C:membrane"/>
    <property type="evidence" value="ECO:0007669"/>
    <property type="project" value="UniProtKB-SubCell"/>
</dbReference>
<gene>
    <name evidence="8" type="ORF">CHR90_13795</name>
</gene>
<dbReference type="EMBL" id="NOXS01000033">
    <property type="protein sequence ID" value="OYQ18035.1"/>
    <property type="molecule type" value="Genomic_DNA"/>
</dbReference>
<comment type="similarity">
    <text evidence="2">Belongs to the EamA transporter family.</text>
</comment>
<dbReference type="InterPro" id="IPR000620">
    <property type="entry name" value="EamA_dom"/>
</dbReference>
<feature type="transmembrane region" description="Helical" evidence="6">
    <location>
        <begin position="131"/>
        <end position="148"/>
    </location>
</feature>
<evidence type="ECO:0000256" key="5">
    <source>
        <dbReference type="ARBA" id="ARBA00023136"/>
    </source>
</evidence>
<feature type="domain" description="EamA" evidence="7">
    <location>
        <begin position="15"/>
        <end position="148"/>
    </location>
</feature>
<comment type="caution">
    <text evidence="8">The sequence shown here is derived from an EMBL/GenBank/DDBJ whole genome shotgun (WGS) entry which is preliminary data.</text>
</comment>
<dbReference type="Proteomes" id="UP000216361">
    <property type="component" value="Unassembled WGS sequence"/>
</dbReference>
<keyword evidence="5 6" id="KW-0472">Membrane</keyword>
<feature type="transmembrane region" description="Helical" evidence="6">
    <location>
        <begin position="226"/>
        <end position="249"/>
    </location>
</feature>
<protein>
    <recommendedName>
        <fullName evidence="7">EamA domain-containing protein</fullName>
    </recommendedName>
</protein>
<evidence type="ECO:0000256" key="4">
    <source>
        <dbReference type="ARBA" id="ARBA00022989"/>
    </source>
</evidence>
<feature type="transmembrane region" description="Helical" evidence="6">
    <location>
        <begin position="164"/>
        <end position="185"/>
    </location>
</feature>
<name>A0A255XNN2_9PROT</name>
<keyword evidence="3 6" id="KW-0812">Transmembrane</keyword>
<evidence type="ECO:0000256" key="6">
    <source>
        <dbReference type="SAM" id="Phobius"/>
    </source>
</evidence>
<reference evidence="8 9" key="1">
    <citation type="submission" date="2017-07" db="EMBL/GenBank/DDBJ databases">
        <title>Elstera cyanobacteriorum sp. nov., a novel bacterium isolated from cyanobacterial aggregates in a eutrophic lake.</title>
        <authorList>
            <person name="Cai H."/>
        </authorList>
    </citation>
    <scope>NUCLEOTIDE SEQUENCE [LARGE SCALE GENOMIC DNA]</scope>
    <source>
        <strain evidence="8 9">TH019</strain>
    </source>
</reference>
<feature type="transmembrane region" description="Helical" evidence="6">
    <location>
        <begin position="20"/>
        <end position="38"/>
    </location>
</feature>
<evidence type="ECO:0000256" key="3">
    <source>
        <dbReference type="ARBA" id="ARBA00022692"/>
    </source>
</evidence>
<evidence type="ECO:0000256" key="1">
    <source>
        <dbReference type="ARBA" id="ARBA00004141"/>
    </source>
</evidence>
<feature type="transmembrane region" description="Helical" evidence="6">
    <location>
        <begin position="281"/>
        <end position="299"/>
    </location>
</feature>
<evidence type="ECO:0000313" key="9">
    <source>
        <dbReference type="Proteomes" id="UP000216361"/>
    </source>
</evidence>
<dbReference type="InterPro" id="IPR050638">
    <property type="entry name" value="AA-Vitamin_Transporters"/>
</dbReference>
<evidence type="ECO:0000313" key="8">
    <source>
        <dbReference type="EMBL" id="OYQ18035.1"/>
    </source>
</evidence>